<evidence type="ECO:0000313" key="3">
    <source>
        <dbReference type="WBParaSite" id="NBR_0001319901-mRNA-1"/>
    </source>
</evidence>
<dbReference type="EMBL" id="UYSL01020970">
    <property type="protein sequence ID" value="VDL76789.1"/>
    <property type="molecule type" value="Genomic_DNA"/>
</dbReference>
<evidence type="ECO:0000313" key="1">
    <source>
        <dbReference type="EMBL" id="VDL76789.1"/>
    </source>
</evidence>
<evidence type="ECO:0000313" key="2">
    <source>
        <dbReference type="Proteomes" id="UP000271162"/>
    </source>
</evidence>
<protein>
    <submittedName>
        <fullName evidence="3">HEPN domain-containing protein</fullName>
    </submittedName>
</protein>
<organism evidence="3">
    <name type="scientific">Nippostrongylus brasiliensis</name>
    <name type="common">Rat hookworm</name>
    <dbReference type="NCBI Taxonomy" id="27835"/>
    <lineage>
        <taxon>Eukaryota</taxon>
        <taxon>Metazoa</taxon>
        <taxon>Ecdysozoa</taxon>
        <taxon>Nematoda</taxon>
        <taxon>Chromadorea</taxon>
        <taxon>Rhabditida</taxon>
        <taxon>Rhabditina</taxon>
        <taxon>Rhabditomorpha</taxon>
        <taxon>Strongyloidea</taxon>
        <taxon>Heligmosomidae</taxon>
        <taxon>Nippostrongylus</taxon>
    </lineage>
</organism>
<reference evidence="1 2" key="2">
    <citation type="submission" date="2018-11" db="EMBL/GenBank/DDBJ databases">
        <authorList>
            <consortium name="Pathogen Informatics"/>
        </authorList>
    </citation>
    <scope>NUCLEOTIDE SEQUENCE [LARGE SCALE GENOMIC DNA]</scope>
</reference>
<sequence length="163" mass="18750">MKTMTTADWVEQALSENDEALKLLEPLRSNYSLPYTLISYAQENMQKISKHELLFATMALTFQKEGLRLLTEPWDSNFKEVVKHLTTALGYLIFAVGKYAPERESLSAAFRLVNEEEPQLETAMNAIKIADETLNRIIHRVVKTLSKGVFEMPRRILTHYISD</sequence>
<gene>
    <name evidence="1" type="ORF">NBR_LOCUS13200</name>
</gene>
<dbReference type="AlphaFoldDB" id="A0A0N4YA16"/>
<name>A0A0N4YA16_NIPBR</name>
<dbReference type="Proteomes" id="UP000271162">
    <property type="component" value="Unassembled WGS sequence"/>
</dbReference>
<dbReference type="WBParaSite" id="NBR_0001319901-mRNA-1">
    <property type="protein sequence ID" value="NBR_0001319901-mRNA-1"/>
    <property type="gene ID" value="NBR_0001319901"/>
</dbReference>
<accession>A0A0N4YA16</accession>
<proteinExistence type="predicted"/>
<reference evidence="3" key="1">
    <citation type="submission" date="2017-02" db="UniProtKB">
        <authorList>
            <consortium name="WormBaseParasite"/>
        </authorList>
    </citation>
    <scope>IDENTIFICATION</scope>
</reference>
<keyword evidence="2" id="KW-1185">Reference proteome</keyword>